<name>A0A9J5Z4N1_SOLCO</name>
<keyword evidence="2" id="KW-1185">Reference proteome</keyword>
<proteinExistence type="predicted"/>
<evidence type="ECO:0000313" key="1">
    <source>
        <dbReference type="EMBL" id="KAG5606888.1"/>
    </source>
</evidence>
<gene>
    <name evidence="1" type="ORF">H5410_028380</name>
</gene>
<dbReference type="Proteomes" id="UP000824120">
    <property type="component" value="Chromosome 5"/>
</dbReference>
<organism evidence="1 2">
    <name type="scientific">Solanum commersonii</name>
    <name type="common">Commerson's wild potato</name>
    <name type="synonym">Commerson's nightshade</name>
    <dbReference type="NCBI Taxonomy" id="4109"/>
    <lineage>
        <taxon>Eukaryota</taxon>
        <taxon>Viridiplantae</taxon>
        <taxon>Streptophyta</taxon>
        <taxon>Embryophyta</taxon>
        <taxon>Tracheophyta</taxon>
        <taxon>Spermatophyta</taxon>
        <taxon>Magnoliopsida</taxon>
        <taxon>eudicotyledons</taxon>
        <taxon>Gunneridae</taxon>
        <taxon>Pentapetalae</taxon>
        <taxon>asterids</taxon>
        <taxon>lamiids</taxon>
        <taxon>Solanales</taxon>
        <taxon>Solanaceae</taxon>
        <taxon>Solanoideae</taxon>
        <taxon>Solaneae</taxon>
        <taxon>Solanum</taxon>
    </lineage>
</organism>
<dbReference type="AlphaFoldDB" id="A0A9J5Z4N1"/>
<sequence>MKVLSKLRTCCGGATIKTVMDGLPPVEKKESELVNRSGNKRVVSRGKKLRKTENWKPALHVISEDKAITDVDRYSYDKITVGYSGNKRALKDAGRSGRARKRFGDGYWKMSYAVAMPAFSGMLF</sequence>
<accession>A0A9J5Z4N1</accession>
<dbReference type="PANTHER" id="PTHR35318:SF10">
    <property type="match status" value="1"/>
</dbReference>
<dbReference type="PANTHER" id="PTHR35318">
    <property type="entry name" value="BNAA10G08410D PROTEIN"/>
    <property type="match status" value="1"/>
</dbReference>
<reference evidence="1 2" key="1">
    <citation type="submission" date="2020-09" db="EMBL/GenBank/DDBJ databases">
        <title>De no assembly of potato wild relative species, Solanum commersonii.</title>
        <authorList>
            <person name="Cho K."/>
        </authorList>
    </citation>
    <scope>NUCLEOTIDE SEQUENCE [LARGE SCALE GENOMIC DNA]</scope>
    <source>
        <strain evidence="1">LZ3.2</strain>
        <tissue evidence="1">Leaf</tissue>
    </source>
</reference>
<dbReference type="OrthoDB" id="1275226at2759"/>
<evidence type="ECO:0000313" key="2">
    <source>
        <dbReference type="Proteomes" id="UP000824120"/>
    </source>
</evidence>
<protein>
    <submittedName>
        <fullName evidence="1">Uncharacterized protein</fullName>
    </submittedName>
</protein>
<dbReference type="EMBL" id="JACXVP010000005">
    <property type="protein sequence ID" value="KAG5606888.1"/>
    <property type="molecule type" value="Genomic_DNA"/>
</dbReference>
<comment type="caution">
    <text evidence="1">The sequence shown here is derived from an EMBL/GenBank/DDBJ whole genome shotgun (WGS) entry which is preliminary data.</text>
</comment>